<reference evidence="1" key="1">
    <citation type="submission" date="2023-08" db="EMBL/GenBank/DDBJ databases">
        <title>Pelteobagrus vachellii genome.</title>
        <authorList>
            <person name="Liu H."/>
        </authorList>
    </citation>
    <scope>NUCLEOTIDE SEQUENCE</scope>
    <source>
        <strain evidence="1">PRFRI_2022a</strain>
        <tissue evidence="1">Muscle</tissue>
    </source>
</reference>
<dbReference type="AlphaFoldDB" id="A0AA88MYD5"/>
<dbReference type="Proteomes" id="UP001187315">
    <property type="component" value="Unassembled WGS sequence"/>
</dbReference>
<proteinExistence type="predicted"/>
<keyword evidence="2" id="KW-1185">Reference proteome</keyword>
<dbReference type="EMBL" id="JAVHJS010000010">
    <property type="protein sequence ID" value="KAK2845711.1"/>
    <property type="molecule type" value="Genomic_DNA"/>
</dbReference>
<protein>
    <submittedName>
        <fullName evidence="1">Uncharacterized protein</fullName>
    </submittedName>
</protein>
<name>A0AA88MYD5_TACVA</name>
<sequence>MCVLSVCDRATEKLSIDVTLENPGKQMQASVRFPSISPACGAATCLAEPCQGRRIASVELLDPWDLELAGAISSISKVVLEGLTGGALISRLTHVSWWPVEALQRRLCWQRSEWREREEADGEMMDGVRRRRTAGDEGQSLTEDASSLWGKRQNFQSPRPIFRAVDKSALPVARMESPDLFTKFSTLNI</sequence>
<evidence type="ECO:0000313" key="1">
    <source>
        <dbReference type="EMBL" id="KAK2845711.1"/>
    </source>
</evidence>
<accession>A0AA88MYD5</accession>
<evidence type="ECO:0000313" key="2">
    <source>
        <dbReference type="Proteomes" id="UP001187315"/>
    </source>
</evidence>
<comment type="caution">
    <text evidence="1">The sequence shown here is derived from an EMBL/GenBank/DDBJ whole genome shotgun (WGS) entry which is preliminary data.</text>
</comment>
<gene>
    <name evidence="1" type="ORF">Q7C36_010565</name>
</gene>
<organism evidence="1 2">
    <name type="scientific">Tachysurus vachellii</name>
    <name type="common">Darkbarbel catfish</name>
    <name type="synonym">Pelteobagrus vachellii</name>
    <dbReference type="NCBI Taxonomy" id="175792"/>
    <lineage>
        <taxon>Eukaryota</taxon>
        <taxon>Metazoa</taxon>
        <taxon>Chordata</taxon>
        <taxon>Craniata</taxon>
        <taxon>Vertebrata</taxon>
        <taxon>Euteleostomi</taxon>
        <taxon>Actinopterygii</taxon>
        <taxon>Neopterygii</taxon>
        <taxon>Teleostei</taxon>
        <taxon>Ostariophysi</taxon>
        <taxon>Siluriformes</taxon>
        <taxon>Bagridae</taxon>
        <taxon>Tachysurus</taxon>
    </lineage>
</organism>